<dbReference type="Pfam" id="PF04542">
    <property type="entry name" value="Sigma70_r2"/>
    <property type="match status" value="1"/>
</dbReference>
<dbReference type="InterPro" id="IPR039425">
    <property type="entry name" value="RNA_pol_sigma-70-like"/>
</dbReference>
<name>A0A094WQW6_ALKAL</name>
<evidence type="ECO:0000256" key="1">
    <source>
        <dbReference type="ARBA" id="ARBA00010641"/>
    </source>
</evidence>
<dbReference type="InterPro" id="IPR013249">
    <property type="entry name" value="RNA_pol_sigma70_r4_t2"/>
</dbReference>
<dbReference type="SUPFAM" id="SSF88946">
    <property type="entry name" value="Sigma2 domain of RNA polymerase sigma factors"/>
    <property type="match status" value="1"/>
</dbReference>
<dbReference type="EMBL" id="ALPT02000001">
    <property type="protein sequence ID" value="KGA99181.1"/>
    <property type="molecule type" value="Genomic_DNA"/>
</dbReference>
<reference evidence="7 8" key="1">
    <citation type="journal article" date="2014" name="Genome Announc.">
        <title>Draft Genome Sequence of Bacillus alcalophilus AV1934, a Classic Alkaliphile Isolated from Human Feces in 1934.</title>
        <authorList>
            <person name="Attie O."/>
            <person name="Jayaprakash A."/>
            <person name="Shah H."/>
            <person name="Paulsen I.T."/>
            <person name="Morino M."/>
            <person name="Takahashi Y."/>
            <person name="Narumi I."/>
            <person name="Sachidanandam R."/>
            <person name="Satoh K."/>
            <person name="Ito M."/>
            <person name="Krulwich T.A."/>
        </authorList>
    </citation>
    <scope>NUCLEOTIDE SEQUENCE [LARGE SCALE GENOMIC DNA]</scope>
    <source>
        <strain evidence="7 8">AV1934</strain>
    </source>
</reference>
<evidence type="ECO:0000313" key="7">
    <source>
        <dbReference type="EMBL" id="KGA99181.1"/>
    </source>
</evidence>
<feature type="domain" description="RNA polymerase sigma-70 region 2" evidence="5">
    <location>
        <begin position="21"/>
        <end position="87"/>
    </location>
</feature>
<accession>A0A094WQW6</accession>
<dbReference type="PANTHER" id="PTHR43133:SF60">
    <property type="entry name" value="RNA POLYMERASE SIGMA FACTOR SIGV"/>
    <property type="match status" value="1"/>
</dbReference>
<dbReference type="STRING" id="1218173.BALCAV_0200570"/>
<dbReference type="InterPro" id="IPR013324">
    <property type="entry name" value="RNA_pol_sigma_r3/r4-like"/>
</dbReference>
<dbReference type="GO" id="GO:0016987">
    <property type="term" value="F:sigma factor activity"/>
    <property type="evidence" value="ECO:0007669"/>
    <property type="project" value="UniProtKB-KW"/>
</dbReference>
<feature type="domain" description="RNA polymerase sigma factor 70 region 4 type 2" evidence="6">
    <location>
        <begin position="114"/>
        <end position="166"/>
    </location>
</feature>
<protein>
    <submittedName>
        <fullName evidence="7">RNA polymerase sigma factor</fullName>
    </submittedName>
</protein>
<dbReference type="AlphaFoldDB" id="A0A094WQW6"/>
<evidence type="ECO:0000256" key="3">
    <source>
        <dbReference type="ARBA" id="ARBA00023082"/>
    </source>
</evidence>
<keyword evidence="3" id="KW-0731">Sigma factor</keyword>
<keyword evidence="2" id="KW-0805">Transcription regulation</keyword>
<keyword evidence="4" id="KW-0804">Transcription</keyword>
<dbReference type="SUPFAM" id="SSF88659">
    <property type="entry name" value="Sigma3 and sigma4 domains of RNA polymerase sigma factors"/>
    <property type="match status" value="1"/>
</dbReference>
<gene>
    <name evidence="7" type="ORF">BALCAV_0200570</name>
</gene>
<dbReference type="GO" id="GO:0006352">
    <property type="term" value="P:DNA-templated transcription initiation"/>
    <property type="evidence" value="ECO:0007669"/>
    <property type="project" value="InterPro"/>
</dbReference>
<dbReference type="InterPro" id="IPR036388">
    <property type="entry name" value="WH-like_DNA-bd_sf"/>
</dbReference>
<dbReference type="GO" id="GO:0003677">
    <property type="term" value="F:DNA binding"/>
    <property type="evidence" value="ECO:0007669"/>
    <property type="project" value="InterPro"/>
</dbReference>
<evidence type="ECO:0000256" key="2">
    <source>
        <dbReference type="ARBA" id="ARBA00023015"/>
    </source>
</evidence>
<organism evidence="7 8">
    <name type="scientific">Alkalihalobacillus alcalophilus ATCC 27647 = CGMCC 1.3604</name>
    <dbReference type="NCBI Taxonomy" id="1218173"/>
    <lineage>
        <taxon>Bacteria</taxon>
        <taxon>Bacillati</taxon>
        <taxon>Bacillota</taxon>
        <taxon>Bacilli</taxon>
        <taxon>Bacillales</taxon>
        <taxon>Bacillaceae</taxon>
        <taxon>Alkalihalobacillus</taxon>
    </lineage>
</organism>
<dbReference type="Gene3D" id="1.10.10.10">
    <property type="entry name" value="Winged helix-like DNA-binding domain superfamily/Winged helix DNA-binding domain"/>
    <property type="match status" value="1"/>
</dbReference>
<keyword evidence="8" id="KW-1185">Reference proteome</keyword>
<comment type="caution">
    <text evidence="7">The sequence shown here is derived from an EMBL/GenBank/DDBJ whole genome shotgun (WGS) entry which is preliminary data.</text>
</comment>
<comment type="similarity">
    <text evidence="1">Belongs to the sigma-70 factor family. ECF subfamily.</text>
</comment>
<dbReference type="NCBIfam" id="TIGR02937">
    <property type="entry name" value="sigma70-ECF"/>
    <property type="match status" value="1"/>
</dbReference>
<dbReference type="Proteomes" id="UP000002754">
    <property type="component" value="Unassembled WGS sequence"/>
</dbReference>
<dbReference type="Pfam" id="PF08281">
    <property type="entry name" value="Sigma70_r4_2"/>
    <property type="match status" value="1"/>
</dbReference>
<evidence type="ECO:0000313" key="8">
    <source>
        <dbReference type="Proteomes" id="UP000002754"/>
    </source>
</evidence>
<dbReference type="InterPro" id="IPR007627">
    <property type="entry name" value="RNA_pol_sigma70_r2"/>
</dbReference>
<dbReference type="InterPro" id="IPR014284">
    <property type="entry name" value="RNA_pol_sigma-70_dom"/>
</dbReference>
<dbReference type="eggNOG" id="COG1595">
    <property type="taxonomic scope" value="Bacteria"/>
</dbReference>
<proteinExistence type="inferred from homology"/>
<evidence type="ECO:0000259" key="5">
    <source>
        <dbReference type="Pfam" id="PF04542"/>
    </source>
</evidence>
<dbReference type="CDD" id="cd06171">
    <property type="entry name" value="Sigma70_r4"/>
    <property type="match status" value="1"/>
</dbReference>
<dbReference type="Gene3D" id="1.10.1740.10">
    <property type="match status" value="1"/>
</dbReference>
<evidence type="ECO:0000256" key="4">
    <source>
        <dbReference type="ARBA" id="ARBA00023163"/>
    </source>
</evidence>
<dbReference type="InterPro" id="IPR013325">
    <property type="entry name" value="RNA_pol_sigma_r2"/>
</dbReference>
<evidence type="ECO:0000259" key="6">
    <source>
        <dbReference type="Pfam" id="PF08281"/>
    </source>
</evidence>
<sequence>MMEEEWLALAKKGDEDAFHHLIKTHLKTVEKFCYQLGVSHAQIDDVTQEVFIKVYRFLPKHTHGKFTTWLYSLTLNVVRDIYRHEQRQKRKIKQLNEEQGATVYLEKHFDEEARELHYYIQDLDSKYKVPIILHYFHDLSYYEIADVLNVSEGAVKSRMLRAKKKLKEKYKKVGEQI</sequence>
<dbReference type="PANTHER" id="PTHR43133">
    <property type="entry name" value="RNA POLYMERASE ECF-TYPE SIGMA FACTO"/>
    <property type="match status" value="1"/>
</dbReference>